<accession>A0A834NYI1</accession>
<dbReference type="Proteomes" id="UP000600918">
    <property type="component" value="Unassembled WGS sequence"/>
</dbReference>
<dbReference type="AlphaFoldDB" id="A0A834NYI1"/>
<reference evidence="1" key="1">
    <citation type="journal article" date="2020" name="G3 (Bethesda)">
        <title>High-Quality Assemblies for Three Invasive Social Wasps from the &lt;i&gt;Vespula&lt;/i&gt; Genus.</title>
        <authorList>
            <person name="Harrop T.W.R."/>
            <person name="Guhlin J."/>
            <person name="McLaughlin G.M."/>
            <person name="Permina E."/>
            <person name="Stockwell P."/>
            <person name="Gilligan J."/>
            <person name="Le Lec M.F."/>
            <person name="Gruber M.A.M."/>
            <person name="Quinn O."/>
            <person name="Lovegrove M."/>
            <person name="Duncan E.J."/>
            <person name="Remnant E.J."/>
            <person name="Van Eeckhoven J."/>
            <person name="Graham B."/>
            <person name="Knapp R.A."/>
            <person name="Langford K.W."/>
            <person name="Kronenberg Z."/>
            <person name="Press M.O."/>
            <person name="Eacker S.M."/>
            <person name="Wilson-Rankin E.E."/>
            <person name="Purcell J."/>
            <person name="Lester P.J."/>
            <person name="Dearden P.K."/>
        </authorList>
    </citation>
    <scope>NUCLEOTIDE SEQUENCE</scope>
    <source>
        <strain evidence="1">Volc-1</strain>
    </source>
</reference>
<comment type="caution">
    <text evidence="1">The sequence shown here is derived from an EMBL/GenBank/DDBJ whole genome shotgun (WGS) entry which is preliminary data.</text>
</comment>
<protein>
    <submittedName>
        <fullName evidence="1">Uncharacterized protein</fullName>
    </submittedName>
</protein>
<evidence type="ECO:0000313" key="1">
    <source>
        <dbReference type="EMBL" id="KAF7421479.1"/>
    </source>
</evidence>
<name>A0A834NYI1_VESPE</name>
<dbReference type="EMBL" id="JACSDY010000008">
    <property type="protein sequence ID" value="KAF7421479.1"/>
    <property type="molecule type" value="Genomic_DNA"/>
</dbReference>
<evidence type="ECO:0000313" key="2">
    <source>
        <dbReference type="Proteomes" id="UP000600918"/>
    </source>
</evidence>
<proteinExistence type="predicted"/>
<keyword evidence="2" id="KW-1185">Reference proteome</keyword>
<sequence length="72" mass="8260">MEMTAGVLGFIFKDWIKSQATGGFQAFIIHYREDPDQQNLIDWIQEDWKATPSDIPIHRNFGNPIGSLALRL</sequence>
<gene>
    <name evidence="1" type="ORF">H0235_009315</name>
</gene>
<organism evidence="1 2">
    <name type="scientific">Vespula pensylvanica</name>
    <name type="common">Western yellow jacket</name>
    <name type="synonym">Wasp</name>
    <dbReference type="NCBI Taxonomy" id="30213"/>
    <lineage>
        <taxon>Eukaryota</taxon>
        <taxon>Metazoa</taxon>
        <taxon>Ecdysozoa</taxon>
        <taxon>Arthropoda</taxon>
        <taxon>Hexapoda</taxon>
        <taxon>Insecta</taxon>
        <taxon>Pterygota</taxon>
        <taxon>Neoptera</taxon>
        <taxon>Endopterygota</taxon>
        <taxon>Hymenoptera</taxon>
        <taxon>Apocrita</taxon>
        <taxon>Aculeata</taxon>
        <taxon>Vespoidea</taxon>
        <taxon>Vespidae</taxon>
        <taxon>Vespinae</taxon>
        <taxon>Vespula</taxon>
    </lineage>
</organism>